<keyword evidence="1" id="KW-0472">Membrane</keyword>
<feature type="transmembrane region" description="Helical" evidence="1">
    <location>
        <begin position="91"/>
        <end position="113"/>
    </location>
</feature>
<comment type="caution">
    <text evidence="2">The sequence shown here is derived from an EMBL/GenBank/DDBJ whole genome shotgun (WGS) entry which is preliminary data.</text>
</comment>
<keyword evidence="1" id="KW-0812">Transmembrane</keyword>
<evidence type="ECO:0000313" key="3">
    <source>
        <dbReference type="Proteomes" id="UP000032544"/>
    </source>
</evidence>
<dbReference type="Proteomes" id="UP000032544">
    <property type="component" value="Unassembled WGS sequence"/>
</dbReference>
<evidence type="ECO:0000256" key="1">
    <source>
        <dbReference type="SAM" id="Phobius"/>
    </source>
</evidence>
<gene>
    <name evidence="2" type="ORF">LH29_04545</name>
</gene>
<organism evidence="2 3">
    <name type="scientific">Draconibacterium sediminis</name>
    <dbReference type="NCBI Taxonomy" id="1544798"/>
    <lineage>
        <taxon>Bacteria</taxon>
        <taxon>Pseudomonadati</taxon>
        <taxon>Bacteroidota</taxon>
        <taxon>Bacteroidia</taxon>
        <taxon>Marinilabiliales</taxon>
        <taxon>Prolixibacteraceae</taxon>
        <taxon>Draconibacterium</taxon>
    </lineage>
</organism>
<proteinExistence type="predicted"/>
<dbReference type="AlphaFoldDB" id="A0A0D8JFU9"/>
<evidence type="ECO:0000313" key="2">
    <source>
        <dbReference type="EMBL" id="KJF44723.1"/>
    </source>
</evidence>
<reference evidence="2 3" key="1">
    <citation type="submission" date="2014-09" db="EMBL/GenBank/DDBJ databases">
        <title>Draft Genome Sequence of Draconibacterium sp. JN14CK-3.</title>
        <authorList>
            <person name="Dong C."/>
            <person name="Lai Q."/>
            <person name="Shao Z."/>
        </authorList>
    </citation>
    <scope>NUCLEOTIDE SEQUENCE [LARGE SCALE GENOMIC DNA]</scope>
    <source>
        <strain evidence="2 3">JN14CK-3</strain>
    </source>
</reference>
<keyword evidence="3" id="KW-1185">Reference proteome</keyword>
<dbReference type="EMBL" id="JRHC01000001">
    <property type="protein sequence ID" value="KJF44723.1"/>
    <property type="molecule type" value="Genomic_DNA"/>
</dbReference>
<dbReference type="STRING" id="1544798.LH29_04545"/>
<name>A0A0D8JFU9_9BACT</name>
<feature type="transmembrane region" description="Helical" evidence="1">
    <location>
        <begin position="12"/>
        <end position="29"/>
    </location>
</feature>
<protein>
    <submittedName>
        <fullName evidence="2">Uncharacterized protein</fullName>
    </submittedName>
</protein>
<accession>A0A0D8JFU9</accession>
<sequence length="114" mass="12153">MGRWINSNLVWSYILVAVGAGVAVLSGLFHMFTDKKAAKSGLISLGFMAVVVVVAYLLASPEIPQFIGVDKFLADGTLNEKVAKLTDTGLYATYILLGLAVLSVASSAVMRLFR</sequence>
<keyword evidence="1" id="KW-1133">Transmembrane helix</keyword>
<feature type="transmembrane region" description="Helical" evidence="1">
    <location>
        <begin position="41"/>
        <end position="59"/>
    </location>
</feature>